<dbReference type="SUPFAM" id="SSF46977">
    <property type="entry name" value="Succinate dehydrogenase/fumarate reductase flavoprotein C-terminal domain"/>
    <property type="match status" value="1"/>
</dbReference>
<dbReference type="InterPro" id="IPR036188">
    <property type="entry name" value="FAD/NAD-bd_sf"/>
</dbReference>
<dbReference type="Pfam" id="PF02910">
    <property type="entry name" value="Succ_DH_flav_C"/>
    <property type="match status" value="1"/>
</dbReference>
<dbReference type="Gene3D" id="3.90.700.10">
    <property type="entry name" value="Succinate dehydrogenase/fumarate reductase flavoprotein, catalytic domain"/>
    <property type="match status" value="1"/>
</dbReference>
<comment type="subcellular location">
    <subcellularLocation>
        <location evidence="10">Plastid</location>
        <location evidence="10">Chloroplast</location>
    </subcellularLocation>
</comment>
<keyword evidence="15" id="KW-1185">Reference proteome</keyword>
<evidence type="ECO:0000256" key="4">
    <source>
        <dbReference type="ARBA" id="ARBA00012173"/>
    </source>
</evidence>
<accession>A0AAX4PNK4</accession>
<dbReference type="Gene3D" id="3.50.50.60">
    <property type="entry name" value="FAD/NAD(P)-binding domain"/>
    <property type="match status" value="1"/>
</dbReference>
<dbReference type="NCBIfam" id="TIGR00551">
    <property type="entry name" value="nadB"/>
    <property type="match status" value="1"/>
</dbReference>
<evidence type="ECO:0000259" key="12">
    <source>
        <dbReference type="Pfam" id="PF00890"/>
    </source>
</evidence>
<evidence type="ECO:0000256" key="3">
    <source>
        <dbReference type="ARBA" id="ARBA00008562"/>
    </source>
</evidence>
<feature type="compositionally biased region" description="Basic residues" evidence="11">
    <location>
        <begin position="56"/>
        <end position="71"/>
    </location>
</feature>
<dbReference type="InterPro" id="IPR003953">
    <property type="entry name" value="FAD-dep_OxRdtase_2_FAD-bd"/>
</dbReference>
<dbReference type="Gene3D" id="1.20.58.100">
    <property type="entry name" value="Fumarate reductase/succinate dehydrogenase flavoprotein-like, C-terminal domain"/>
    <property type="match status" value="1"/>
</dbReference>
<evidence type="ECO:0000256" key="5">
    <source>
        <dbReference type="ARBA" id="ARBA00022630"/>
    </source>
</evidence>
<dbReference type="SUPFAM" id="SSF56425">
    <property type="entry name" value="Succinate dehydrogenase/fumarate reductase flavoprotein, catalytic domain"/>
    <property type="match status" value="1"/>
</dbReference>
<dbReference type="EMBL" id="CP151518">
    <property type="protein sequence ID" value="WZN67129.1"/>
    <property type="molecule type" value="Genomic_DNA"/>
</dbReference>
<dbReference type="PRINTS" id="PR00368">
    <property type="entry name" value="FADPNR"/>
</dbReference>
<evidence type="ECO:0000259" key="13">
    <source>
        <dbReference type="Pfam" id="PF02910"/>
    </source>
</evidence>
<dbReference type="InterPro" id="IPR037099">
    <property type="entry name" value="Fum_R/Succ_DH_flav-like_C_sf"/>
</dbReference>
<protein>
    <recommendedName>
        <fullName evidence="4 10">L-aspartate oxidase</fullName>
        <ecNumber evidence="4 10">1.4.3.16</ecNumber>
    </recommendedName>
</protein>
<dbReference type="GO" id="GO:0008734">
    <property type="term" value="F:L-aspartate oxidase activity"/>
    <property type="evidence" value="ECO:0007669"/>
    <property type="project" value="UniProtKB-UniRule"/>
</dbReference>
<keyword evidence="6 10" id="KW-0662">Pyridine nucleotide biosynthesis</keyword>
<dbReference type="PANTHER" id="PTHR42716:SF2">
    <property type="entry name" value="L-ASPARTATE OXIDASE, CHLOROPLASTIC"/>
    <property type="match status" value="1"/>
</dbReference>
<dbReference type="FunFam" id="3.90.700.10:FF:000002">
    <property type="entry name" value="L-aspartate oxidase"/>
    <property type="match status" value="1"/>
</dbReference>
<dbReference type="Pfam" id="PF00890">
    <property type="entry name" value="FAD_binding_2"/>
    <property type="match status" value="1"/>
</dbReference>
<organism evidence="14 15">
    <name type="scientific">Chloropicon roscoffensis</name>
    <dbReference type="NCBI Taxonomy" id="1461544"/>
    <lineage>
        <taxon>Eukaryota</taxon>
        <taxon>Viridiplantae</taxon>
        <taxon>Chlorophyta</taxon>
        <taxon>Chloropicophyceae</taxon>
        <taxon>Chloropicales</taxon>
        <taxon>Chloropicaceae</taxon>
        <taxon>Chloropicon</taxon>
    </lineage>
</organism>
<comment type="function">
    <text evidence="10">Catalyzes the oxidation of L-aspartate to iminoaspartate.</text>
</comment>
<evidence type="ECO:0000256" key="6">
    <source>
        <dbReference type="ARBA" id="ARBA00022642"/>
    </source>
</evidence>
<keyword evidence="7 10" id="KW-0274">FAD</keyword>
<dbReference type="InterPro" id="IPR015939">
    <property type="entry name" value="Fum_Rdtase/Succ_DH_flav-like_C"/>
</dbReference>
<comment type="pathway">
    <text evidence="2 10">Cofactor biosynthesis; NAD(+) biosynthesis; iminoaspartate from L-aspartate (oxidase route): step 1/1.</text>
</comment>
<dbReference type="InterPro" id="IPR027477">
    <property type="entry name" value="Succ_DH/fumarate_Rdtase_cat_sf"/>
</dbReference>
<evidence type="ECO:0000313" key="14">
    <source>
        <dbReference type="EMBL" id="WZN67129.1"/>
    </source>
</evidence>
<evidence type="ECO:0000256" key="9">
    <source>
        <dbReference type="ARBA" id="ARBA00050942"/>
    </source>
</evidence>
<keyword evidence="5 10" id="KW-0285">Flavoprotein</keyword>
<feature type="domain" description="FAD-dependent oxidoreductase 2 FAD-binding" evidence="12">
    <location>
        <begin position="94"/>
        <end position="497"/>
    </location>
</feature>
<feature type="compositionally biased region" description="Basic and acidic residues" evidence="11">
    <location>
        <begin position="150"/>
        <end position="164"/>
    </location>
</feature>
<sequence>MFVSVSRRYGTCGRWRASPSVVVKARSPNREATAAGGKPRPSSEPKTKSGRVASHSQRKVKARRSVARKYKSGLSSSRHGGGNAPPFEVVQECDVLVLGSGVAGMTCALEAAEAGLRAAIVTKAEASEGSTKYAQGGVAAVMTDPGGGPVDRRGAGDPRDSVSRHVEDTMSAGCFLNDREAVEIMCREGPAQVDMLRKIGVTFTEDAGSATGLHLVREGGHSHSRVVHAADATGAAMMRALVKRAAQHPNVSLHENHFALDLLTMPLANGEGVGCYGCDAICAETGDLCRFVSKCTVVATGGCGQIYPSTTNPVVATGDGIAMAARAGAAVEDMEFIQFHPTSLYDPARRCSLGALGSVFLVSEAVRGAGATLRNLAGEAFMAGYDPRGDLAPRDVVARGIYDQMRLHGGDHVYLDATHLSRERAEEEFPHISRNVRERLGLEISQDWIPVVPAQHYACGGILTNTEGETTVRGLYAIGEAARTGVHGANRLASNSLLEGLVFGRRSVLNAIDYVVGVHPLDLEAATHACPGPLTFPREAQHLGVATASAGDAEAADLVQRIQRTMWSRCGILRNDKDLAAGLRELEAITREIEVELKESGCRSLEQAEALNMATVASLVMSGAAEREASAGLHHNVDKPPTARQLATAASREPAAVGAADK</sequence>
<comment type="cofactor">
    <cofactor evidence="1 10">
        <name>FAD</name>
        <dbReference type="ChEBI" id="CHEBI:57692"/>
    </cofactor>
</comment>
<evidence type="ECO:0000256" key="8">
    <source>
        <dbReference type="ARBA" id="ARBA00023002"/>
    </source>
</evidence>
<comment type="similarity">
    <text evidence="3 10">Belongs to the FAD-dependent oxidoreductase 2 family. NadB subfamily.</text>
</comment>
<dbReference type="GO" id="GO:0009435">
    <property type="term" value="P:NAD+ biosynthetic process"/>
    <property type="evidence" value="ECO:0007669"/>
    <property type="project" value="InterPro"/>
</dbReference>
<evidence type="ECO:0000256" key="10">
    <source>
        <dbReference type="RuleBase" id="RU362049"/>
    </source>
</evidence>
<dbReference type="GO" id="GO:0009507">
    <property type="term" value="C:chloroplast"/>
    <property type="evidence" value="ECO:0007669"/>
    <property type="project" value="UniProtKB-SubCell"/>
</dbReference>
<feature type="region of interest" description="Disordered" evidence="11">
    <location>
        <begin position="140"/>
        <end position="164"/>
    </location>
</feature>
<dbReference type="AlphaFoldDB" id="A0AAX4PNK4"/>
<feature type="region of interest" description="Disordered" evidence="11">
    <location>
        <begin position="630"/>
        <end position="662"/>
    </location>
</feature>
<dbReference type="Proteomes" id="UP001472866">
    <property type="component" value="Chromosome 18"/>
</dbReference>
<name>A0AAX4PNK4_9CHLO</name>
<keyword evidence="8 10" id="KW-0560">Oxidoreductase</keyword>
<evidence type="ECO:0000256" key="7">
    <source>
        <dbReference type="ARBA" id="ARBA00022827"/>
    </source>
</evidence>
<evidence type="ECO:0000256" key="1">
    <source>
        <dbReference type="ARBA" id="ARBA00001974"/>
    </source>
</evidence>
<evidence type="ECO:0000256" key="11">
    <source>
        <dbReference type="SAM" id="MobiDB-lite"/>
    </source>
</evidence>
<evidence type="ECO:0000256" key="2">
    <source>
        <dbReference type="ARBA" id="ARBA00004950"/>
    </source>
</evidence>
<dbReference type="PANTHER" id="PTHR42716">
    <property type="entry name" value="L-ASPARTATE OXIDASE"/>
    <property type="match status" value="1"/>
</dbReference>
<comment type="catalytic activity">
    <reaction evidence="9 10">
        <text>L-aspartate + O2 = iminosuccinate + H2O2</text>
        <dbReference type="Rhea" id="RHEA:25876"/>
        <dbReference type="ChEBI" id="CHEBI:15379"/>
        <dbReference type="ChEBI" id="CHEBI:16240"/>
        <dbReference type="ChEBI" id="CHEBI:29991"/>
        <dbReference type="ChEBI" id="CHEBI:77875"/>
        <dbReference type="EC" id="1.4.3.16"/>
    </reaction>
</comment>
<feature type="region of interest" description="Disordered" evidence="11">
    <location>
        <begin position="20"/>
        <end position="85"/>
    </location>
</feature>
<dbReference type="InterPro" id="IPR005288">
    <property type="entry name" value="NadB"/>
</dbReference>
<proteinExistence type="inferred from homology"/>
<evidence type="ECO:0000313" key="15">
    <source>
        <dbReference type="Proteomes" id="UP001472866"/>
    </source>
</evidence>
<feature type="domain" description="Fumarate reductase/succinate dehydrogenase flavoprotein-like C-terminal" evidence="13">
    <location>
        <begin position="560"/>
        <end position="640"/>
    </location>
</feature>
<dbReference type="SUPFAM" id="SSF51905">
    <property type="entry name" value="FAD/NAD(P)-binding domain"/>
    <property type="match status" value="1"/>
</dbReference>
<dbReference type="EC" id="1.4.3.16" evidence="4 10"/>
<reference evidence="14 15" key="1">
    <citation type="submission" date="2024-03" db="EMBL/GenBank/DDBJ databases">
        <title>Complete genome sequence of the green alga Chloropicon roscoffensis RCC1871.</title>
        <authorList>
            <person name="Lemieux C."/>
            <person name="Pombert J.-F."/>
            <person name="Otis C."/>
            <person name="Turmel M."/>
        </authorList>
    </citation>
    <scope>NUCLEOTIDE SEQUENCE [LARGE SCALE GENOMIC DNA]</scope>
    <source>
        <strain evidence="14 15">RCC1871</strain>
    </source>
</reference>
<gene>
    <name evidence="14" type="ORF">HKI87_18g87010</name>
</gene>